<protein>
    <submittedName>
        <fullName evidence="2">Uncharacterized protein</fullName>
    </submittedName>
</protein>
<gene>
    <name evidence="2" type="ORF">Fot_06099</name>
</gene>
<reference evidence="3" key="1">
    <citation type="submission" date="2024-07" db="EMBL/GenBank/DDBJ databases">
        <title>Two chromosome-level genome assemblies of Korean endemic species Abeliophyllum distichum and Forsythia ovata (Oleaceae).</title>
        <authorList>
            <person name="Jang H."/>
        </authorList>
    </citation>
    <scope>NUCLEOTIDE SEQUENCE [LARGE SCALE GENOMIC DNA]</scope>
</reference>
<dbReference type="EMBL" id="JBFOLJ010000002">
    <property type="protein sequence ID" value="KAL2552480.1"/>
    <property type="molecule type" value="Genomic_DNA"/>
</dbReference>
<dbReference type="AlphaFoldDB" id="A0ABD1WS03"/>
<comment type="caution">
    <text evidence="2">The sequence shown here is derived from an EMBL/GenBank/DDBJ whole genome shotgun (WGS) entry which is preliminary data.</text>
</comment>
<feature type="region of interest" description="Disordered" evidence="1">
    <location>
        <begin position="60"/>
        <end position="94"/>
    </location>
</feature>
<evidence type="ECO:0000256" key="1">
    <source>
        <dbReference type="SAM" id="MobiDB-lite"/>
    </source>
</evidence>
<dbReference type="Proteomes" id="UP001604277">
    <property type="component" value="Unassembled WGS sequence"/>
</dbReference>
<name>A0ABD1WS03_9LAMI</name>
<keyword evidence="3" id="KW-1185">Reference proteome</keyword>
<sequence>MREMRFTILTFQYQHQGYNMEKNYGNPNFSPRYSQEPETSQASIMFNRLRGSHLRNMRERRTATVASQAPHISPPHQYQPTHVEMPSTGRPVQDLGEGIRHIQQV</sequence>
<proteinExistence type="predicted"/>
<organism evidence="2 3">
    <name type="scientific">Forsythia ovata</name>
    <dbReference type="NCBI Taxonomy" id="205694"/>
    <lineage>
        <taxon>Eukaryota</taxon>
        <taxon>Viridiplantae</taxon>
        <taxon>Streptophyta</taxon>
        <taxon>Embryophyta</taxon>
        <taxon>Tracheophyta</taxon>
        <taxon>Spermatophyta</taxon>
        <taxon>Magnoliopsida</taxon>
        <taxon>eudicotyledons</taxon>
        <taxon>Gunneridae</taxon>
        <taxon>Pentapetalae</taxon>
        <taxon>asterids</taxon>
        <taxon>lamiids</taxon>
        <taxon>Lamiales</taxon>
        <taxon>Oleaceae</taxon>
        <taxon>Forsythieae</taxon>
        <taxon>Forsythia</taxon>
    </lineage>
</organism>
<evidence type="ECO:0000313" key="3">
    <source>
        <dbReference type="Proteomes" id="UP001604277"/>
    </source>
</evidence>
<evidence type="ECO:0000313" key="2">
    <source>
        <dbReference type="EMBL" id="KAL2552480.1"/>
    </source>
</evidence>
<accession>A0ABD1WS03</accession>